<dbReference type="CDD" id="cd01949">
    <property type="entry name" value="GGDEF"/>
    <property type="match status" value="1"/>
</dbReference>
<dbReference type="InterPro" id="IPR035965">
    <property type="entry name" value="PAS-like_dom_sf"/>
</dbReference>
<dbReference type="SMART" id="SM00091">
    <property type="entry name" value="PAS"/>
    <property type="match status" value="1"/>
</dbReference>
<dbReference type="GO" id="GO:0052621">
    <property type="term" value="F:diguanylate cyclase activity"/>
    <property type="evidence" value="ECO:0007669"/>
    <property type="project" value="UniProtKB-EC"/>
</dbReference>
<dbReference type="InterPro" id="IPR000160">
    <property type="entry name" value="GGDEF_dom"/>
</dbReference>
<sequence length="426" mass="47037">MSTSQNPCRLLLLDLRQSRCGTLPALAGLEVVNPIPGGNCQLALSALAVFVAIDSDAAYNDWRERYHPMCPSGFPHIVLLDPYNPTLARRALAEDVADCCSIDDPERMELIVARLKRPKESTTQPWEPSVDMALFFRLQITLDTLPCPIFIKNRSGRYIACNKAFEDQLGLPRSQIIGASVYDIAPPELAEIYDKADIELMARGGTQCYETKLLYGDGSMRDVMFYKSVFLNTAGEVDGISGTTLDITERKLLEKKLEHAAATDFLTGVYNLRTFYELAGQEFRRFTRSAQDLSLIVIDLDFFKEINDSLGHAAGDLALREFVLAVKTNLRDQDIFARAGGDEFRIILPATLPAGAALVAERIRASVNAIEIRNEKGSTRLSISAGICSCLPGDESLDDVTKRADAALYMAKAGGRNRIHPVFHPQ</sequence>
<dbReference type="InterPro" id="IPR000700">
    <property type="entry name" value="PAS-assoc_C"/>
</dbReference>
<accession>A0A935MPJ6</accession>
<dbReference type="NCBIfam" id="TIGR00254">
    <property type="entry name" value="GGDEF"/>
    <property type="match status" value="1"/>
</dbReference>
<dbReference type="Gene3D" id="3.30.70.270">
    <property type="match status" value="1"/>
</dbReference>
<dbReference type="Gene3D" id="3.30.450.20">
    <property type="entry name" value="PAS domain"/>
    <property type="match status" value="1"/>
</dbReference>
<dbReference type="InterPro" id="IPR043128">
    <property type="entry name" value="Rev_trsase/Diguanyl_cyclase"/>
</dbReference>
<dbReference type="NCBIfam" id="TIGR00229">
    <property type="entry name" value="sensory_box"/>
    <property type="match status" value="1"/>
</dbReference>
<evidence type="ECO:0000313" key="7">
    <source>
        <dbReference type="Proteomes" id="UP000739411"/>
    </source>
</evidence>
<dbReference type="InterPro" id="IPR013656">
    <property type="entry name" value="PAS_4"/>
</dbReference>
<evidence type="ECO:0000259" key="3">
    <source>
        <dbReference type="PROSITE" id="PS50112"/>
    </source>
</evidence>
<reference evidence="6 7" key="1">
    <citation type="submission" date="2020-10" db="EMBL/GenBank/DDBJ databases">
        <title>Connecting structure to function with the recovery of over 1000 high-quality activated sludge metagenome-assembled genomes encoding full-length rRNA genes using long-read sequencing.</title>
        <authorList>
            <person name="Singleton C.M."/>
            <person name="Petriglieri F."/>
            <person name="Kristensen J.M."/>
            <person name="Kirkegaard R.H."/>
            <person name="Michaelsen T.Y."/>
            <person name="Andersen M.H."/>
            <person name="Karst S.M."/>
            <person name="Dueholm M.S."/>
            <person name="Nielsen P.H."/>
            <person name="Albertsen M."/>
        </authorList>
    </citation>
    <scope>NUCLEOTIDE SEQUENCE [LARGE SCALE GENOMIC DNA]</scope>
    <source>
        <strain evidence="6">EsbW_18-Q3-R4-48_BATAC.463</strain>
    </source>
</reference>
<evidence type="ECO:0000259" key="4">
    <source>
        <dbReference type="PROSITE" id="PS50113"/>
    </source>
</evidence>
<feature type="domain" description="PAC" evidence="4">
    <location>
        <begin position="207"/>
        <end position="259"/>
    </location>
</feature>
<dbReference type="PANTHER" id="PTHR45138">
    <property type="entry name" value="REGULATORY COMPONENTS OF SENSORY TRANSDUCTION SYSTEM"/>
    <property type="match status" value="1"/>
</dbReference>
<dbReference type="InterPro" id="IPR029787">
    <property type="entry name" value="Nucleotide_cyclase"/>
</dbReference>
<dbReference type="SMART" id="SM00267">
    <property type="entry name" value="GGDEF"/>
    <property type="match status" value="1"/>
</dbReference>
<dbReference type="Proteomes" id="UP000739411">
    <property type="component" value="Unassembled WGS sequence"/>
</dbReference>
<gene>
    <name evidence="6" type="ORF">IPJ38_00055</name>
</gene>
<name>A0A935MPJ6_9RHOO</name>
<feature type="domain" description="GGDEF" evidence="5">
    <location>
        <begin position="291"/>
        <end position="424"/>
    </location>
</feature>
<organism evidence="6 7">
    <name type="scientific">Candidatus Dechloromonas phosphorivorans</name>
    <dbReference type="NCBI Taxonomy" id="2899244"/>
    <lineage>
        <taxon>Bacteria</taxon>
        <taxon>Pseudomonadati</taxon>
        <taxon>Pseudomonadota</taxon>
        <taxon>Betaproteobacteria</taxon>
        <taxon>Rhodocyclales</taxon>
        <taxon>Azonexaceae</taxon>
        <taxon>Dechloromonas</taxon>
    </lineage>
</organism>
<proteinExistence type="predicted"/>
<comment type="caution">
    <text evidence="6">The sequence shown here is derived from an EMBL/GenBank/DDBJ whole genome shotgun (WGS) entry which is preliminary data.</text>
</comment>
<dbReference type="PROSITE" id="PS50113">
    <property type="entry name" value="PAC"/>
    <property type="match status" value="1"/>
</dbReference>
<dbReference type="PANTHER" id="PTHR45138:SF9">
    <property type="entry name" value="DIGUANYLATE CYCLASE DGCM-RELATED"/>
    <property type="match status" value="1"/>
</dbReference>
<evidence type="ECO:0000313" key="6">
    <source>
        <dbReference type="EMBL" id="MBK7413763.1"/>
    </source>
</evidence>
<dbReference type="PROSITE" id="PS50887">
    <property type="entry name" value="GGDEF"/>
    <property type="match status" value="1"/>
</dbReference>
<feature type="domain" description="PAS" evidence="3">
    <location>
        <begin position="137"/>
        <end position="205"/>
    </location>
</feature>
<comment type="catalytic activity">
    <reaction evidence="2">
        <text>2 GTP = 3',3'-c-di-GMP + 2 diphosphate</text>
        <dbReference type="Rhea" id="RHEA:24898"/>
        <dbReference type="ChEBI" id="CHEBI:33019"/>
        <dbReference type="ChEBI" id="CHEBI:37565"/>
        <dbReference type="ChEBI" id="CHEBI:58805"/>
        <dbReference type="EC" id="2.7.7.65"/>
    </reaction>
</comment>
<evidence type="ECO:0000256" key="2">
    <source>
        <dbReference type="ARBA" id="ARBA00034247"/>
    </source>
</evidence>
<dbReference type="EMBL" id="JADJMS010000001">
    <property type="protein sequence ID" value="MBK7413763.1"/>
    <property type="molecule type" value="Genomic_DNA"/>
</dbReference>
<dbReference type="InterPro" id="IPR000014">
    <property type="entry name" value="PAS"/>
</dbReference>
<dbReference type="Pfam" id="PF08448">
    <property type="entry name" value="PAS_4"/>
    <property type="match status" value="1"/>
</dbReference>
<protein>
    <recommendedName>
        <fullName evidence="1">diguanylate cyclase</fullName>
        <ecNumber evidence="1">2.7.7.65</ecNumber>
    </recommendedName>
</protein>
<dbReference type="EC" id="2.7.7.65" evidence="1"/>
<evidence type="ECO:0000259" key="5">
    <source>
        <dbReference type="PROSITE" id="PS50887"/>
    </source>
</evidence>
<dbReference type="InterPro" id="IPR050469">
    <property type="entry name" value="Diguanylate_Cyclase"/>
</dbReference>
<dbReference type="AlphaFoldDB" id="A0A935MPJ6"/>
<evidence type="ECO:0000256" key="1">
    <source>
        <dbReference type="ARBA" id="ARBA00012528"/>
    </source>
</evidence>
<dbReference type="FunFam" id="3.30.70.270:FF:000001">
    <property type="entry name" value="Diguanylate cyclase domain protein"/>
    <property type="match status" value="1"/>
</dbReference>
<dbReference type="CDD" id="cd00130">
    <property type="entry name" value="PAS"/>
    <property type="match status" value="1"/>
</dbReference>
<dbReference type="PROSITE" id="PS50112">
    <property type="entry name" value="PAS"/>
    <property type="match status" value="1"/>
</dbReference>
<dbReference type="SUPFAM" id="SSF55785">
    <property type="entry name" value="PYP-like sensor domain (PAS domain)"/>
    <property type="match status" value="1"/>
</dbReference>
<dbReference type="SUPFAM" id="SSF55073">
    <property type="entry name" value="Nucleotide cyclase"/>
    <property type="match status" value="1"/>
</dbReference>
<dbReference type="Pfam" id="PF00990">
    <property type="entry name" value="GGDEF"/>
    <property type="match status" value="1"/>
</dbReference>